<evidence type="ECO:0000313" key="4">
    <source>
        <dbReference type="Proteomes" id="UP000541444"/>
    </source>
</evidence>
<dbReference type="OrthoDB" id="1937541at2759"/>
<accession>A0A7J7MCD4</accession>
<dbReference type="Proteomes" id="UP000541444">
    <property type="component" value="Unassembled WGS sequence"/>
</dbReference>
<keyword evidence="4" id="KW-1185">Reference proteome</keyword>
<organism evidence="3 4">
    <name type="scientific">Kingdonia uniflora</name>
    <dbReference type="NCBI Taxonomy" id="39325"/>
    <lineage>
        <taxon>Eukaryota</taxon>
        <taxon>Viridiplantae</taxon>
        <taxon>Streptophyta</taxon>
        <taxon>Embryophyta</taxon>
        <taxon>Tracheophyta</taxon>
        <taxon>Spermatophyta</taxon>
        <taxon>Magnoliopsida</taxon>
        <taxon>Ranunculales</taxon>
        <taxon>Circaeasteraceae</taxon>
        <taxon>Kingdonia</taxon>
    </lineage>
</organism>
<gene>
    <name evidence="3" type="ORF">GIB67_038021</name>
</gene>
<dbReference type="InterPro" id="IPR056029">
    <property type="entry name" value="DUF7610"/>
</dbReference>
<keyword evidence="1" id="KW-0472">Membrane</keyword>
<feature type="transmembrane region" description="Helical" evidence="1">
    <location>
        <begin position="168"/>
        <end position="187"/>
    </location>
</feature>
<comment type="caution">
    <text evidence="3">The sequence shown here is derived from an EMBL/GenBank/DDBJ whole genome shotgun (WGS) entry which is preliminary data.</text>
</comment>
<evidence type="ECO:0000259" key="2">
    <source>
        <dbReference type="Pfam" id="PF24583"/>
    </source>
</evidence>
<proteinExistence type="predicted"/>
<keyword evidence="1" id="KW-0812">Transmembrane</keyword>
<sequence>MAKRYAILQKKLEELESDLKNVLTSETPRNTTLSESVERKFGFARSLLTAEMESHPNKPQHLNHIDQRLTELETAFRNWDNPGFSHFDHIDTASTCSCTESCLNEDFADEEEPLDVDFFVYNNLEKTILGGVVTVEEDPVTAVIDYRSDREEWKEERVTKCNGVLRRAMMFLMVLGALIAMFFSLYYNKVKMEVFLVPT</sequence>
<evidence type="ECO:0000256" key="1">
    <source>
        <dbReference type="SAM" id="Phobius"/>
    </source>
</evidence>
<protein>
    <recommendedName>
        <fullName evidence="2">DUF7610 domain-containing protein</fullName>
    </recommendedName>
</protein>
<dbReference type="EMBL" id="JACGCM010001633">
    <property type="protein sequence ID" value="KAF6152398.1"/>
    <property type="molecule type" value="Genomic_DNA"/>
</dbReference>
<keyword evidence="1" id="KW-1133">Transmembrane helix</keyword>
<reference evidence="3 4" key="1">
    <citation type="journal article" date="2020" name="IScience">
        <title>Genome Sequencing of the Endangered Kingdonia uniflora (Circaeasteraceae, Ranunculales) Reveals Potential Mechanisms of Evolutionary Specialization.</title>
        <authorList>
            <person name="Sun Y."/>
            <person name="Deng T."/>
            <person name="Zhang A."/>
            <person name="Moore M.J."/>
            <person name="Landis J.B."/>
            <person name="Lin N."/>
            <person name="Zhang H."/>
            <person name="Zhang X."/>
            <person name="Huang J."/>
            <person name="Zhang X."/>
            <person name="Sun H."/>
            <person name="Wang H."/>
        </authorList>
    </citation>
    <scope>NUCLEOTIDE SEQUENCE [LARGE SCALE GENOMIC DNA]</scope>
    <source>
        <strain evidence="3">TB1705</strain>
        <tissue evidence="3">Leaf</tissue>
    </source>
</reference>
<evidence type="ECO:0000313" key="3">
    <source>
        <dbReference type="EMBL" id="KAF6152398.1"/>
    </source>
</evidence>
<dbReference type="Pfam" id="PF24583">
    <property type="entry name" value="DUF7610"/>
    <property type="match status" value="1"/>
</dbReference>
<dbReference type="AlphaFoldDB" id="A0A7J7MCD4"/>
<feature type="domain" description="DUF7610" evidence="2">
    <location>
        <begin position="8"/>
        <end position="82"/>
    </location>
</feature>
<name>A0A7J7MCD4_9MAGN</name>